<dbReference type="OrthoDB" id="2133758at2759"/>
<feature type="region of interest" description="Disordered" evidence="9">
    <location>
        <begin position="236"/>
        <end position="276"/>
    </location>
</feature>
<comment type="caution">
    <text evidence="11">The sequence shown here is derived from an EMBL/GenBank/DDBJ whole genome shotgun (WGS) entry which is preliminary data.</text>
</comment>
<feature type="transmembrane region" description="Helical" evidence="10">
    <location>
        <begin position="210"/>
        <end position="230"/>
    </location>
</feature>
<comment type="catalytic activity">
    <reaction evidence="7">
        <text>a 1-O-(1Z-alkenyl)-sn-glycero-3-phosphoethanolamine + H2O = a 2,3-saturated aldehyde + sn-glycero-3-phosphoethanolamine</text>
        <dbReference type="Rhea" id="RHEA:16905"/>
        <dbReference type="ChEBI" id="CHEBI:15377"/>
        <dbReference type="ChEBI" id="CHEBI:73359"/>
        <dbReference type="ChEBI" id="CHEBI:77288"/>
        <dbReference type="ChEBI" id="CHEBI:143890"/>
        <dbReference type="EC" id="3.3.2.2"/>
    </reaction>
</comment>
<evidence type="ECO:0000256" key="5">
    <source>
        <dbReference type="ARBA" id="ARBA00023136"/>
    </source>
</evidence>
<dbReference type="Pfam" id="PF07947">
    <property type="entry name" value="YhhN"/>
    <property type="match status" value="1"/>
</dbReference>
<evidence type="ECO:0000256" key="4">
    <source>
        <dbReference type="ARBA" id="ARBA00022989"/>
    </source>
</evidence>
<reference evidence="12" key="1">
    <citation type="submission" date="2017-01" db="EMBL/GenBank/DDBJ databases">
        <title>Comparative genomics of anhydrobiosis in the tardigrade Hypsibius dujardini.</title>
        <authorList>
            <person name="Yoshida Y."/>
            <person name="Koutsovoulos G."/>
            <person name="Laetsch D."/>
            <person name="Stevens L."/>
            <person name="Kumar S."/>
            <person name="Horikawa D."/>
            <person name="Ishino K."/>
            <person name="Komine S."/>
            <person name="Tomita M."/>
            <person name="Blaxter M."/>
            <person name="Arakawa K."/>
        </authorList>
    </citation>
    <scope>NUCLEOTIDE SEQUENCE [LARGE SCALE GENOMIC DNA]</scope>
    <source>
        <strain evidence="12">Z151</strain>
    </source>
</reference>
<feature type="transmembrane region" description="Helical" evidence="10">
    <location>
        <begin position="142"/>
        <end position="161"/>
    </location>
</feature>
<comment type="similarity">
    <text evidence="2">Belongs to the TMEM86 family.</text>
</comment>
<dbReference type="PANTHER" id="PTHR31885">
    <property type="entry name" value="GH04784P"/>
    <property type="match status" value="1"/>
</dbReference>
<evidence type="ECO:0000256" key="2">
    <source>
        <dbReference type="ARBA" id="ARBA00007375"/>
    </source>
</evidence>
<dbReference type="EC" id="3.3.2.2" evidence="6"/>
<dbReference type="EMBL" id="MTYJ01000036">
    <property type="protein sequence ID" value="OQV19674.1"/>
    <property type="molecule type" value="Genomic_DNA"/>
</dbReference>
<evidence type="ECO:0000256" key="1">
    <source>
        <dbReference type="ARBA" id="ARBA00004141"/>
    </source>
</evidence>
<dbReference type="PANTHER" id="PTHR31885:SF6">
    <property type="entry name" value="GH04784P"/>
    <property type="match status" value="1"/>
</dbReference>
<dbReference type="InterPro" id="IPR012506">
    <property type="entry name" value="TMEM86B-like"/>
</dbReference>
<comment type="subcellular location">
    <subcellularLocation>
        <location evidence="1">Membrane</location>
        <topology evidence="1">Multi-pass membrane protein</topology>
    </subcellularLocation>
</comment>
<comment type="catalytic activity">
    <reaction evidence="8">
        <text>a 1-O-(1Z-alkenyl)-sn-glycero-3-phosphocholine + H2O = a 2,3-saturated aldehyde + sn-glycerol 3-phosphocholine</text>
        <dbReference type="Rhea" id="RHEA:22544"/>
        <dbReference type="ChEBI" id="CHEBI:15377"/>
        <dbReference type="ChEBI" id="CHEBI:16870"/>
        <dbReference type="ChEBI" id="CHEBI:73359"/>
        <dbReference type="ChEBI" id="CHEBI:77287"/>
        <dbReference type="EC" id="3.3.2.2"/>
    </reaction>
</comment>
<dbReference type="Proteomes" id="UP000192578">
    <property type="component" value="Unassembled WGS sequence"/>
</dbReference>
<feature type="compositionally biased region" description="Low complexity" evidence="9">
    <location>
        <begin position="236"/>
        <end position="249"/>
    </location>
</feature>
<keyword evidence="12" id="KW-1185">Reference proteome</keyword>
<feature type="transmembrane region" description="Helical" evidence="10">
    <location>
        <begin position="113"/>
        <end position="130"/>
    </location>
</feature>
<feature type="transmembrane region" description="Helical" evidence="10">
    <location>
        <begin position="181"/>
        <end position="204"/>
    </location>
</feature>
<keyword evidence="3 10" id="KW-0812">Transmembrane</keyword>
<feature type="transmembrane region" description="Helical" evidence="10">
    <location>
        <begin position="87"/>
        <end position="106"/>
    </location>
</feature>
<evidence type="ECO:0000256" key="8">
    <source>
        <dbReference type="ARBA" id="ARBA00049560"/>
    </source>
</evidence>
<gene>
    <name evidence="11" type="ORF">BV898_06216</name>
</gene>
<evidence type="ECO:0000256" key="7">
    <source>
        <dbReference type="ARBA" id="ARBA00049458"/>
    </source>
</evidence>
<evidence type="ECO:0000256" key="6">
    <source>
        <dbReference type="ARBA" id="ARBA00035673"/>
    </source>
</evidence>
<evidence type="ECO:0000256" key="9">
    <source>
        <dbReference type="SAM" id="MobiDB-lite"/>
    </source>
</evidence>
<evidence type="ECO:0000256" key="3">
    <source>
        <dbReference type="ARBA" id="ARBA00022692"/>
    </source>
</evidence>
<protein>
    <recommendedName>
        <fullName evidence="6">lysoplasmalogenase</fullName>
        <ecNumber evidence="6">3.3.2.2</ecNumber>
    </recommendedName>
</protein>
<dbReference type="GO" id="GO:0047408">
    <property type="term" value="F:alkenylglycerophosphocholine hydrolase activity"/>
    <property type="evidence" value="ECO:0007669"/>
    <property type="project" value="UniProtKB-EC"/>
</dbReference>
<evidence type="ECO:0000256" key="10">
    <source>
        <dbReference type="SAM" id="Phobius"/>
    </source>
</evidence>
<name>A0A1W0WWU7_HYPEX</name>
<keyword evidence="4 10" id="KW-1133">Transmembrane helix</keyword>
<feature type="transmembrane region" description="Helical" evidence="10">
    <location>
        <begin position="30"/>
        <end position="50"/>
    </location>
</feature>
<keyword evidence="5 10" id="KW-0472">Membrane</keyword>
<dbReference type="GO" id="GO:0016020">
    <property type="term" value="C:membrane"/>
    <property type="evidence" value="ECO:0007669"/>
    <property type="project" value="UniProtKB-SubCell"/>
</dbReference>
<organism evidence="11 12">
    <name type="scientific">Hypsibius exemplaris</name>
    <name type="common">Freshwater tardigrade</name>
    <dbReference type="NCBI Taxonomy" id="2072580"/>
    <lineage>
        <taxon>Eukaryota</taxon>
        <taxon>Metazoa</taxon>
        <taxon>Ecdysozoa</taxon>
        <taxon>Tardigrada</taxon>
        <taxon>Eutardigrada</taxon>
        <taxon>Parachela</taxon>
        <taxon>Hypsibioidea</taxon>
        <taxon>Hypsibiidae</taxon>
        <taxon>Hypsibius</taxon>
    </lineage>
</organism>
<sequence length="297" mass="33147">MIPMKELHHLGWFVLTAFIYVICGRPHAEVSPLACLIKAAPILALAYFVWVRGVRVTSRRSYAKYIFVSLLFAALGDTFIQLKDEGYFLHGMAAFAMSQALFVFAFGTTPVDLLVGIPINLAGLGYYVFLFAHPRVANDRPFALALAIYSLVICTMLWRALTRWRMEPTSKGKNSKRTKWLFVGFLGAASFVVSDSSLAWWMVVGSYPNATGIIMGSYYLAQLLISLSILSEEARGSSGRSNRQSSTNGLPIKSRSNGRKLPASRRLSQDSANDTARPFDSYDKSFRMYDRAVIYTK</sequence>
<feature type="transmembrane region" description="Helical" evidence="10">
    <location>
        <begin position="7"/>
        <end position="24"/>
    </location>
</feature>
<accession>A0A1W0WWU7</accession>
<dbReference type="AlphaFoldDB" id="A0A1W0WWU7"/>
<evidence type="ECO:0000313" key="11">
    <source>
        <dbReference type="EMBL" id="OQV19674.1"/>
    </source>
</evidence>
<feature type="transmembrane region" description="Helical" evidence="10">
    <location>
        <begin position="62"/>
        <end position="81"/>
    </location>
</feature>
<evidence type="ECO:0000313" key="12">
    <source>
        <dbReference type="Proteomes" id="UP000192578"/>
    </source>
</evidence>
<proteinExistence type="inferred from homology"/>